<gene>
    <name evidence="2" type="ORF">DM02DRAFT_52875</name>
</gene>
<feature type="region of interest" description="Disordered" evidence="1">
    <location>
        <begin position="72"/>
        <end position="110"/>
    </location>
</feature>
<dbReference type="Proteomes" id="UP000244855">
    <property type="component" value="Unassembled WGS sequence"/>
</dbReference>
<proteinExistence type="predicted"/>
<organism evidence="2 3">
    <name type="scientific">Periconia macrospinosa</name>
    <dbReference type="NCBI Taxonomy" id="97972"/>
    <lineage>
        <taxon>Eukaryota</taxon>
        <taxon>Fungi</taxon>
        <taxon>Dikarya</taxon>
        <taxon>Ascomycota</taxon>
        <taxon>Pezizomycotina</taxon>
        <taxon>Dothideomycetes</taxon>
        <taxon>Pleosporomycetidae</taxon>
        <taxon>Pleosporales</taxon>
        <taxon>Massarineae</taxon>
        <taxon>Periconiaceae</taxon>
        <taxon>Periconia</taxon>
    </lineage>
</organism>
<evidence type="ECO:0000313" key="3">
    <source>
        <dbReference type="Proteomes" id="UP000244855"/>
    </source>
</evidence>
<protein>
    <submittedName>
        <fullName evidence="2">Uncharacterized protein</fullName>
    </submittedName>
</protein>
<name>A0A2V1DM59_9PLEO</name>
<reference evidence="2 3" key="1">
    <citation type="journal article" date="2018" name="Sci. Rep.">
        <title>Comparative genomics provides insights into the lifestyle and reveals functional heterogeneity of dark septate endophytic fungi.</title>
        <authorList>
            <person name="Knapp D.G."/>
            <person name="Nemeth J.B."/>
            <person name="Barry K."/>
            <person name="Hainaut M."/>
            <person name="Henrissat B."/>
            <person name="Johnson J."/>
            <person name="Kuo A."/>
            <person name="Lim J.H.P."/>
            <person name="Lipzen A."/>
            <person name="Nolan M."/>
            <person name="Ohm R.A."/>
            <person name="Tamas L."/>
            <person name="Grigoriev I.V."/>
            <person name="Spatafora J.W."/>
            <person name="Nagy L.G."/>
            <person name="Kovacs G.M."/>
        </authorList>
    </citation>
    <scope>NUCLEOTIDE SEQUENCE [LARGE SCALE GENOMIC DNA]</scope>
    <source>
        <strain evidence="2 3">DSE2036</strain>
    </source>
</reference>
<evidence type="ECO:0000313" key="2">
    <source>
        <dbReference type="EMBL" id="PVH98224.1"/>
    </source>
</evidence>
<sequence length="110" mass="11627">MHAHSCQSRHIHEAHVHQCPMCAQIRAAAVAAAAAAAGTESHSNDAACESTDTPPYLECVVTYIPIVASQSAVSEQNRIPRHASSWGGQQQQEQAAMNDQCHAASSSPPK</sequence>
<dbReference type="AlphaFoldDB" id="A0A2V1DM59"/>
<dbReference type="EMBL" id="KZ805418">
    <property type="protein sequence ID" value="PVH98224.1"/>
    <property type="molecule type" value="Genomic_DNA"/>
</dbReference>
<accession>A0A2V1DM59</accession>
<keyword evidence="3" id="KW-1185">Reference proteome</keyword>
<evidence type="ECO:0000256" key="1">
    <source>
        <dbReference type="SAM" id="MobiDB-lite"/>
    </source>
</evidence>